<comment type="caution">
    <text evidence="10">The sequence shown here is derived from an EMBL/GenBank/DDBJ whole genome shotgun (WGS) entry which is preliminary data.</text>
</comment>
<feature type="compositionally biased region" description="Basic and acidic residues" evidence="8">
    <location>
        <begin position="431"/>
        <end position="443"/>
    </location>
</feature>
<comment type="similarity">
    <text evidence="7">Belongs to the Nibrin family.</text>
</comment>
<feature type="region of interest" description="Disordered" evidence="8">
    <location>
        <begin position="384"/>
        <end position="486"/>
    </location>
</feature>
<evidence type="ECO:0000313" key="11">
    <source>
        <dbReference type="Proteomes" id="UP001212152"/>
    </source>
</evidence>
<dbReference type="CDD" id="cd17741">
    <property type="entry name" value="BRCT_nibrin"/>
    <property type="match status" value="1"/>
</dbReference>
<comment type="subcellular location">
    <subcellularLocation>
        <location evidence="2">Chromosome</location>
    </subcellularLocation>
    <subcellularLocation>
        <location evidence="1">Nucleus</location>
    </subcellularLocation>
</comment>
<evidence type="ECO:0000256" key="4">
    <source>
        <dbReference type="ARBA" id="ARBA00022763"/>
    </source>
</evidence>
<dbReference type="EMBL" id="JADGJQ010000047">
    <property type="protein sequence ID" value="KAJ3175880.1"/>
    <property type="molecule type" value="Genomic_DNA"/>
</dbReference>
<dbReference type="PANTHER" id="PTHR12162:SF0">
    <property type="entry name" value="NIBRIN"/>
    <property type="match status" value="1"/>
</dbReference>
<dbReference type="SUPFAM" id="SSF52113">
    <property type="entry name" value="BRCT domain"/>
    <property type="match status" value="1"/>
</dbReference>
<accession>A0AAD5TI60</accession>
<dbReference type="Gene3D" id="3.40.50.10980">
    <property type="entry name" value="Nibrin, BRCT2 domain"/>
    <property type="match status" value="1"/>
</dbReference>
<feature type="domain" description="FHA" evidence="9">
    <location>
        <begin position="24"/>
        <end position="88"/>
    </location>
</feature>
<proteinExistence type="inferred from homology"/>
<dbReference type="AlphaFoldDB" id="A0AAD5TI60"/>
<gene>
    <name evidence="10" type="ORF">HDU87_005709</name>
</gene>
<keyword evidence="3" id="KW-0158">Chromosome</keyword>
<dbReference type="InterPro" id="IPR040227">
    <property type="entry name" value="Nibrin-rel"/>
</dbReference>
<dbReference type="SUPFAM" id="SSF49879">
    <property type="entry name" value="SMAD/FHA domain"/>
    <property type="match status" value="1"/>
</dbReference>
<evidence type="ECO:0000256" key="3">
    <source>
        <dbReference type="ARBA" id="ARBA00022454"/>
    </source>
</evidence>
<dbReference type="Gene3D" id="3.40.50.10190">
    <property type="entry name" value="BRCT domain"/>
    <property type="match status" value="1"/>
</dbReference>
<feature type="region of interest" description="Disordered" evidence="8">
    <location>
        <begin position="645"/>
        <end position="681"/>
    </location>
</feature>
<evidence type="ECO:0000256" key="6">
    <source>
        <dbReference type="ARBA" id="ARBA00023242"/>
    </source>
</evidence>
<dbReference type="GO" id="GO:0030870">
    <property type="term" value="C:Mre11 complex"/>
    <property type="evidence" value="ECO:0007669"/>
    <property type="project" value="InterPro"/>
</dbReference>
<evidence type="ECO:0000259" key="9">
    <source>
        <dbReference type="PROSITE" id="PS50006"/>
    </source>
</evidence>
<dbReference type="CDD" id="cd22667">
    <property type="entry name" value="FHA_NBN"/>
    <property type="match status" value="1"/>
</dbReference>
<dbReference type="GO" id="GO:0003684">
    <property type="term" value="F:damaged DNA binding"/>
    <property type="evidence" value="ECO:0007669"/>
    <property type="project" value="TreeGrafter"/>
</dbReference>
<dbReference type="InterPro" id="IPR036420">
    <property type="entry name" value="BRCT_dom_sf"/>
</dbReference>
<evidence type="ECO:0000256" key="1">
    <source>
        <dbReference type="ARBA" id="ARBA00004123"/>
    </source>
</evidence>
<dbReference type="GO" id="GO:0000724">
    <property type="term" value="P:double-strand break repair via homologous recombination"/>
    <property type="evidence" value="ECO:0007669"/>
    <property type="project" value="TreeGrafter"/>
</dbReference>
<dbReference type="Pfam" id="PF00498">
    <property type="entry name" value="FHA"/>
    <property type="match status" value="1"/>
</dbReference>
<keyword evidence="11" id="KW-1185">Reference proteome</keyword>
<evidence type="ECO:0000256" key="8">
    <source>
        <dbReference type="SAM" id="MobiDB-lite"/>
    </source>
</evidence>
<evidence type="ECO:0000313" key="10">
    <source>
        <dbReference type="EMBL" id="KAJ3175880.1"/>
    </source>
</evidence>
<organism evidence="10 11">
    <name type="scientific">Geranomyces variabilis</name>
    <dbReference type="NCBI Taxonomy" id="109894"/>
    <lineage>
        <taxon>Eukaryota</taxon>
        <taxon>Fungi</taxon>
        <taxon>Fungi incertae sedis</taxon>
        <taxon>Chytridiomycota</taxon>
        <taxon>Chytridiomycota incertae sedis</taxon>
        <taxon>Chytridiomycetes</taxon>
        <taxon>Spizellomycetales</taxon>
        <taxon>Powellomycetaceae</taxon>
        <taxon>Geranomyces</taxon>
    </lineage>
</organism>
<name>A0AAD5TI60_9FUNG</name>
<evidence type="ECO:0000256" key="7">
    <source>
        <dbReference type="ARBA" id="ARBA00044757"/>
    </source>
</evidence>
<dbReference type="PROSITE" id="PS50006">
    <property type="entry name" value="FHA_DOMAIN"/>
    <property type="match status" value="1"/>
</dbReference>
<keyword evidence="5" id="KW-0234">DNA repair</keyword>
<dbReference type="GO" id="GO:0007095">
    <property type="term" value="P:mitotic G2 DNA damage checkpoint signaling"/>
    <property type="evidence" value="ECO:0007669"/>
    <property type="project" value="InterPro"/>
</dbReference>
<feature type="region of interest" description="Disordered" evidence="8">
    <location>
        <begin position="517"/>
        <end position="610"/>
    </location>
</feature>
<dbReference type="Gene3D" id="2.60.200.20">
    <property type="match status" value="1"/>
</dbReference>
<dbReference type="PANTHER" id="PTHR12162">
    <property type="entry name" value="NIBRIN-RELATED"/>
    <property type="match status" value="1"/>
</dbReference>
<feature type="compositionally biased region" description="Pro residues" evidence="8">
    <location>
        <begin position="390"/>
        <end position="404"/>
    </location>
</feature>
<dbReference type="GO" id="GO:0005694">
    <property type="term" value="C:chromosome"/>
    <property type="evidence" value="ECO:0007669"/>
    <property type="project" value="UniProtKB-SubCell"/>
</dbReference>
<keyword evidence="6" id="KW-0539">Nucleus</keyword>
<dbReference type="Proteomes" id="UP001212152">
    <property type="component" value="Unassembled WGS sequence"/>
</dbReference>
<dbReference type="InterPro" id="IPR043014">
    <property type="entry name" value="Nibrin_BRCT2_sf"/>
</dbReference>
<reference evidence="10" key="1">
    <citation type="submission" date="2020-05" db="EMBL/GenBank/DDBJ databases">
        <title>Phylogenomic resolution of chytrid fungi.</title>
        <authorList>
            <person name="Stajich J.E."/>
            <person name="Amses K."/>
            <person name="Simmons R."/>
            <person name="Seto K."/>
            <person name="Myers J."/>
            <person name="Bonds A."/>
            <person name="Quandt C.A."/>
            <person name="Barry K."/>
            <person name="Liu P."/>
            <person name="Grigoriev I."/>
            <person name="Longcore J.E."/>
            <person name="James T.Y."/>
        </authorList>
    </citation>
    <scope>NUCLEOTIDE SEQUENCE</scope>
    <source>
        <strain evidence="10">JEL0379</strain>
    </source>
</reference>
<keyword evidence="4" id="KW-0227">DNA damage</keyword>
<sequence>MWVLRGDSEQYAGVSLRLRPNRPLTVGRKVADLILPNEKSVSRNHAVFVIKADDADAVRAQTDPNFRYSVTLCDAGAKFGTYLNGRNRQVVEEIVNDGDVVLFGTGTASFRLTWIPVVLTASGLRTAERNQTKALVRKYDICFVDTFSPACTHLVSQTIKRVNIKVVSSLLNGCHIVTPAWVHAFENVDPNSFALPPESDFQPAIAEDSGGVGLEPQHLPPNPERKRVLQGCQFVVFGQIEGLAGIVEGAGGSFTTWELPTHSSDETLIAGRLKELQHPCVVAPPDATAEQLALLQRVMQTAGLKLLEMDDAAKAVIFVNRDRFCLSRVESVESGSQGRPHGSLRDTAVHAAARSPRPVTPPIDVERSLTQSQRLHSSQEDILSILFGDDPPPPPREPSPPPQPSAAAVPKPTSQRISLASQLRLGSRSARRIESQQRMERDASQAASPTRKRAREDDASQMGSQSQLDFIGPPPAAKRLRESPGTGISAAAPAVARPLHVPTVKTATPPLPWEVPMVLPLPPQPQPEIHPPSPPNHETEIPPQPNQEIHASDPVPPAIMNTTTAEGQAGVSRGTLAAPEPAPLPAASTSVSEPERAPEIPPAAGNADNDVTDLVEEPKQLTIVVTAPLRRQAVAPVSNEVVAPATGAPNFKRFTKTRNGPPSSEAEPRNGTASRRLFPRRKRVGLAGESYGLAPRASASFISDIDPSLRPEYDPLARERAMDATDYGWVQQP</sequence>
<feature type="compositionally biased region" description="Pro residues" evidence="8">
    <location>
        <begin position="517"/>
        <end position="535"/>
    </location>
</feature>
<dbReference type="InterPro" id="IPR000253">
    <property type="entry name" value="FHA_dom"/>
</dbReference>
<evidence type="ECO:0000256" key="5">
    <source>
        <dbReference type="ARBA" id="ARBA00023204"/>
    </source>
</evidence>
<dbReference type="InterPro" id="IPR008984">
    <property type="entry name" value="SMAD_FHA_dom_sf"/>
</dbReference>
<protein>
    <recommendedName>
        <fullName evidence="9">FHA domain-containing protein</fullName>
    </recommendedName>
</protein>
<evidence type="ECO:0000256" key="2">
    <source>
        <dbReference type="ARBA" id="ARBA00004286"/>
    </source>
</evidence>